<organism evidence="1 2">
    <name type="scientific">Hibiscus syriacus</name>
    <name type="common">Rose of Sharon</name>
    <dbReference type="NCBI Taxonomy" id="106335"/>
    <lineage>
        <taxon>Eukaryota</taxon>
        <taxon>Viridiplantae</taxon>
        <taxon>Streptophyta</taxon>
        <taxon>Embryophyta</taxon>
        <taxon>Tracheophyta</taxon>
        <taxon>Spermatophyta</taxon>
        <taxon>Magnoliopsida</taxon>
        <taxon>eudicotyledons</taxon>
        <taxon>Gunneridae</taxon>
        <taxon>Pentapetalae</taxon>
        <taxon>rosids</taxon>
        <taxon>malvids</taxon>
        <taxon>Malvales</taxon>
        <taxon>Malvaceae</taxon>
        <taxon>Malvoideae</taxon>
        <taxon>Hibiscus</taxon>
    </lineage>
</organism>
<accession>A0A6A3BAL8</accession>
<gene>
    <name evidence="1" type="ORF">F3Y22_tig00110270pilonHSYRG00205</name>
</gene>
<dbReference type="EMBL" id="VEPZ02000905">
    <property type="protein sequence ID" value="KAE8711939.1"/>
    <property type="molecule type" value="Genomic_DNA"/>
</dbReference>
<comment type="caution">
    <text evidence="1">The sequence shown here is derived from an EMBL/GenBank/DDBJ whole genome shotgun (WGS) entry which is preliminary data.</text>
</comment>
<keyword evidence="2" id="KW-1185">Reference proteome</keyword>
<evidence type="ECO:0000313" key="2">
    <source>
        <dbReference type="Proteomes" id="UP000436088"/>
    </source>
</evidence>
<dbReference type="AlphaFoldDB" id="A0A6A3BAL8"/>
<sequence length="166" mass="18122">MQREFAIMEIALRISDRIAILLVILANPEKDRARDEGDVVSAPEIGLSSYAKKVIDDLSGMGLSVEASMELNCVSLLASGEKHDGIKLGSSNPSAIGRSLSESDLKRRWADASVEAEKTLSLGKLLGIKFVGSESEQRRSGGFFNCKVYAPKFGIIVFEEVIIWME</sequence>
<dbReference type="Proteomes" id="UP000436088">
    <property type="component" value="Unassembled WGS sequence"/>
</dbReference>
<proteinExistence type="predicted"/>
<protein>
    <submittedName>
        <fullName evidence="1">Uncharacterized protein</fullName>
    </submittedName>
</protein>
<name>A0A6A3BAL8_HIBSY</name>
<evidence type="ECO:0000313" key="1">
    <source>
        <dbReference type="EMBL" id="KAE8711939.1"/>
    </source>
</evidence>
<reference evidence="1" key="1">
    <citation type="submission" date="2019-09" db="EMBL/GenBank/DDBJ databases">
        <title>Draft genome information of white flower Hibiscus syriacus.</title>
        <authorList>
            <person name="Kim Y.-M."/>
        </authorList>
    </citation>
    <scope>NUCLEOTIDE SEQUENCE [LARGE SCALE GENOMIC DNA]</scope>
    <source>
        <strain evidence="1">YM2019G1</strain>
    </source>
</reference>